<feature type="region of interest" description="Disordered" evidence="1">
    <location>
        <begin position="360"/>
        <end position="468"/>
    </location>
</feature>
<dbReference type="OrthoDB" id="6430068at2759"/>
<dbReference type="EMBL" id="CAJPEV010000080">
    <property type="protein sequence ID" value="CAG0880237.1"/>
    <property type="molecule type" value="Genomic_DNA"/>
</dbReference>
<keyword evidence="4" id="KW-1185">Reference proteome</keyword>
<feature type="region of interest" description="Disordered" evidence="1">
    <location>
        <begin position="86"/>
        <end position="124"/>
    </location>
</feature>
<gene>
    <name evidence="3" type="ORF">DSTB1V02_LOCUS975</name>
</gene>
<feature type="compositionally biased region" description="Polar residues" evidence="1">
    <location>
        <begin position="379"/>
        <end position="394"/>
    </location>
</feature>
<protein>
    <recommendedName>
        <fullName evidence="2">DUF4758 domain-containing protein</fullName>
    </recommendedName>
</protein>
<dbReference type="PANTHER" id="PTHR39072">
    <property type="entry name" value="RE48511P"/>
    <property type="match status" value="1"/>
</dbReference>
<evidence type="ECO:0000313" key="3">
    <source>
        <dbReference type="EMBL" id="CAD7240973.1"/>
    </source>
</evidence>
<dbReference type="AlphaFoldDB" id="A0A7R8WZP2"/>
<dbReference type="InterPro" id="IPR031866">
    <property type="entry name" value="DUF4758"/>
</dbReference>
<dbReference type="Pfam" id="PF15950">
    <property type="entry name" value="DUF4758"/>
    <property type="match status" value="1"/>
</dbReference>
<evidence type="ECO:0000256" key="1">
    <source>
        <dbReference type="SAM" id="MobiDB-lite"/>
    </source>
</evidence>
<accession>A0A7R8WZP2</accession>
<sequence length="1006" mass="111652">MIFHPRHGKLDFDVKRIPWFHVMTVRTWASQTVSPSPVYLNPKNLFRTPTQEVFPIQMEYTTKTVYGFSDFTTTMGNTVMVFKPGPPPVNGVPSTTEKLAPSPTEPEQEFQLSSSFDEELPTPPNLDRIFAVESTFGLEALFAGLNEKKPPNSVKSFVNVVTQVGNHLEDLQTSPSEPKVDVSSKVDVRVEVSPPHNDSPKKGPKTQPRPNAITTEKTKAPQEEEGPLGLVTTLGGTTVMNGLTTVHETKVIGTRIDGKYAQVLESTSHILFDNDDYFRSPSPGRGAVTAVIEELETVKSVITGTSTKVIAPATSAFYNYRSTERPLEVSYDDYQVEYLTPRKDHTTPFYRNSRVYATREGFSRENPRVEPTPTVEDPISSSPGRPSYKESATNDFLARLRQNRNSMRDRPNPFVTSDRRSSHKRGPAVSSSAAVVTQYADETTSKSDGRFHNRLGSNKRPGRFHPPKLNLNREEEEVIRTTPASPYRKGGYKNRFTQTIKPTTSSSIYKFSLNRPTGRWRWRTTSKPRVDILPDPPVTEEYEAARDGLAEDLSSTGEDTTDPPIGDYDYSDPQLEPSEPGVHTIRVSTSTPKPFNGTVYELATVRSTYVFRVGTRMNTRQITLTMTSAVDLATVKEPTIEPSDAGLDIIAAEHAIQENLIEEQDIAILPPIGLAGDASIPPLETKTETFSTEELVLRTNVLPVINDHDTSFYTLTQSYYITRIVTALKTMPPMDFYQFIPADQLIEFNSRLQLSGSEHKARLLLANEDLPPNQEIALPPDFFDKEISEAGAKFDPLEMDRKLHPELYGKKPRIHPTPTVSQTQPKTLIAEEDLVGANSQPTPPLDPAQLQQLALLRLVNPYLNIPGLGIPGTQVITTSKPIFKVETVYKTDILPVWDGKKSFQSTLTRPIGTRTKTDYELVTAEVPNAPLNPFQAPLATVSSLVTVSTRVTETSTKVYKVTLQAQPILTTVTMTSVYDTVLTTYTTSTIPAGGALPILPYPGFFG</sequence>
<proteinExistence type="predicted"/>
<evidence type="ECO:0000259" key="2">
    <source>
        <dbReference type="Pfam" id="PF15950"/>
    </source>
</evidence>
<dbReference type="EMBL" id="LR899597">
    <property type="protein sequence ID" value="CAD7240973.1"/>
    <property type="molecule type" value="Genomic_DNA"/>
</dbReference>
<organism evidence="3">
    <name type="scientific">Darwinula stevensoni</name>
    <dbReference type="NCBI Taxonomy" id="69355"/>
    <lineage>
        <taxon>Eukaryota</taxon>
        <taxon>Metazoa</taxon>
        <taxon>Ecdysozoa</taxon>
        <taxon>Arthropoda</taxon>
        <taxon>Crustacea</taxon>
        <taxon>Oligostraca</taxon>
        <taxon>Ostracoda</taxon>
        <taxon>Podocopa</taxon>
        <taxon>Podocopida</taxon>
        <taxon>Darwinulocopina</taxon>
        <taxon>Darwinuloidea</taxon>
        <taxon>Darwinulidae</taxon>
        <taxon>Darwinula</taxon>
    </lineage>
</organism>
<feature type="domain" description="DUF4758" evidence="2">
    <location>
        <begin position="213"/>
        <end position="268"/>
    </location>
</feature>
<evidence type="ECO:0000313" key="4">
    <source>
        <dbReference type="Proteomes" id="UP000677054"/>
    </source>
</evidence>
<name>A0A7R8WZP2_9CRUS</name>
<feature type="region of interest" description="Disordered" evidence="1">
    <location>
        <begin position="191"/>
        <end position="228"/>
    </location>
</feature>
<dbReference type="PANTHER" id="PTHR39072:SF3">
    <property type="entry name" value="RE48511P"/>
    <property type="match status" value="1"/>
</dbReference>
<reference evidence="3" key="1">
    <citation type="submission" date="2020-11" db="EMBL/GenBank/DDBJ databases">
        <authorList>
            <person name="Tran Van P."/>
        </authorList>
    </citation>
    <scope>NUCLEOTIDE SEQUENCE</scope>
</reference>
<dbReference type="Proteomes" id="UP000677054">
    <property type="component" value="Unassembled WGS sequence"/>
</dbReference>